<dbReference type="EMBL" id="KB632179">
    <property type="protein sequence ID" value="ERL89612.1"/>
    <property type="molecule type" value="Genomic_DNA"/>
</dbReference>
<dbReference type="HOGENOM" id="CLU_1186084_0_0_1"/>
<name>N6TPK5_DENPD</name>
<gene>
    <name evidence="3" type="ORF">D910_06977</name>
    <name evidence="2" type="ORF">YQE_01177</name>
</gene>
<evidence type="ECO:0000313" key="2">
    <source>
        <dbReference type="EMBL" id="ENN82449.1"/>
    </source>
</evidence>
<evidence type="ECO:0008006" key="5">
    <source>
        <dbReference type="Google" id="ProtNLM"/>
    </source>
</evidence>
<organism evidence="2">
    <name type="scientific">Dendroctonus ponderosae</name>
    <name type="common">Mountain pine beetle</name>
    <dbReference type="NCBI Taxonomy" id="77166"/>
    <lineage>
        <taxon>Eukaryota</taxon>
        <taxon>Metazoa</taxon>
        <taxon>Ecdysozoa</taxon>
        <taxon>Arthropoda</taxon>
        <taxon>Hexapoda</taxon>
        <taxon>Insecta</taxon>
        <taxon>Pterygota</taxon>
        <taxon>Neoptera</taxon>
        <taxon>Endopterygota</taxon>
        <taxon>Coleoptera</taxon>
        <taxon>Polyphaga</taxon>
        <taxon>Cucujiformia</taxon>
        <taxon>Curculionidae</taxon>
        <taxon>Scolytinae</taxon>
        <taxon>Dendroctonus</taxon>
    </lineage>
</organism>
<dbReference type="AlphaFoldDB" id="N6TPK5"/>
<dbReference type="EMBL" id="KB738903">
    <property type="protein sequence ID" value="ENN82449.1"/>
    <property type="molecule type" value="Genomic_DNA"/>
</dbReference>
<feature type="non-terminal residue" evidence="2">
    <location>
        <position position="1"/>
    </location>
</feature>
<protein>
    <recommendedName>
        <fullName evidence="5">Regulatory protein zeste</fullName>
    </recommendedName>
</protein>
<evidence type="ECO:0000313" key="3">
    <source>
        <dbReference type="EMBL" id="ERL89612.1"/>
    </source>
</evidence>
<proteinExistence type="predicted"/>
<accession>N6TPK5</accession>
<reference evidence="2 4" key="1">
    <citation type="journal article" date="2013" name="Genome Biol.">
        <title>Draft genome of the mountain pine beetle, Dendroctonus ponderosae Hopkins, a major forest pest.</title>
        <authorList>
            <person name="Keeling C.I."/>
            <person name="Yuen M.M."/>
            <person name="Liao N.Y."/>
            <person name="Docking T.R."/>
            <person name="Chan S.K."/>
            <person name="Taylor G.A."/>
            <person name="Palmquist D.L."/>
            <person name="Jackman S.D."/>
            <person name="Nguyen A."/>
            <person name="Li M."/>
            <person name="Henderson H."/>
            <person name="Janes J.K."/>
            <person name="Zhao Y."/>
            <person name="Pandoh P."/>
            <person name="Moore R."/>
            <person name="Sperling F.A."/>
            <person name="Huber D.P."/>
            <person name="Birol I."/>
            <person name="Jones S.J."/>
            <person name="Bohlmann J."/>
        </authorList>
    </citation>
    <scope>NUCLEOTIDE SEQUENCE</scope>
</reference>
<dbReference type="Proteomes" id="UP000030742">
    <property type="component" value="Unassembled WGS sequence"/>
</dbReference>
<feature type="region of interest" description="Disordered" evidence="1">
    <location>
        <begin position="118"/>
        <end position="150"/>
    </location>
</feature>
<evidence type="ECO:0000256" key="1">
    <source>
        <dbReference type="SAM" id="MobiDB-lite"/>
    </source>
</evidence>
<sequence length="234" mass="26549">MPSCPGEKEPPKRAFLEESLVNADQKSLVLEFLKCHTVPLLQNNVDPILWTVLVQKLNAIPGGIRYTSEEWKEGFQANVRLFRQQAGVDVPQNGDVQKLPKRGSGGTIWRIVEEPSKTSIDKDNKGSEPVVGSEAKVSKDSLHMQNQASASSETASIEQILMKKLIKSDSIKIRYLKRKLKMEGQFRKNKLSLMRDMLLVKQRKVKVEEKQATALLRIARSLDKLLQSRRLDQF</sequence>
<evidence type="ECO:0000313" key="4">
    <source>
        <dbReference type="Proteomes" id="UP000030742"/>
    </source>
</evidence>